<comment type="caution">
    <text evidence="1">The sequence shown here is derived from an EMBL/GenBank/DDBJ whole genome shotgun (WGS) entry which is preliminary data.</text>
</comment>
<dbReference type="InterPro" id="IPR036748">
    <property type="entry name" value="MTH938-like_sf"/>
</dbReference>
<organism evidence="1 2">
    <name type="scientific">Monilinia fructicola</name>
    <name type="common">Brown rot fungus</name>
    <name type="synonym">Ciboria fructicola</name>
    <dbReference type="NCBI Taxonomy" id="38448"/>
    <lineage>
        <taxon>Eukaryota</taxon>
        <taxon>Fungi</taxon>
        <taxon>Dikarya</taxon>
        <taxon>Ascomycota</taxon>
        <taxon>Pezizomycotina</taxon>
        <taxon>Leotiomycetes</taxon>
        <taxon>Helotiales</taxon>
        <taxon>Sclerotiniaceae</taxon>
        <taxon>Monilinia</taxon>
    </lineage>
</organism>
<dbReference type="Gene3D" id="3.40.1230.10">
    <property type="entry name" value="MTH938-like"/>
    <property type="match status" value="1"/>
</dbReference>
<proteinExistence type="predicted"/>
<sequence>MRVLSDGFHLNSGLKLGGDGAFVEGRGWTRGSGVLLVAGEAFGWRPWVRARGPARREMALVNGKGQFEVADEAWGVLGCVWPRPDLLILGLGREMRPISPQTRAFINGLGIRIEVADTRNAAAQFNLLATERGVGSVAAALIPIGR</sequence>
<name>A0A5M9J9A7_MONFR</name>
<dbReference type="PANTHER" id="PTHR21192:SF2">
    <property type="entry name" value="NADH DEHYDROGENASE [UBIQUINONE] 1 ALPHA SUBCOMPLEX ASSEMBLY FACTOR 3"/>
    <property type="match status" value="1"/>
</dbReference>
<dbReference type="SUPFAM" id="SSF64076">
    <property type="entry name" value="MTH938-like"/>
    <property type="match status" value="1"/>
</dbReference>
<evidence type="ECO:0000313" key="1">
    <source>
        <dbReference type="EMBL" id="KAA8563845.1"/>
    </source>
</evidence>
<dbReference type="VEuPathDB" id="FungiDB:MFRU_036g00560"/>
<dbReference type="EMBL" id="VICG01000016">
    <property type="protein sequence ID" value="KAA8563845.1"/>
    <property type="molecule type" value="Genomic_DNA"/>
</dbReference>
<evidence type="ECO:0008006" key="3">
    <source>
        <dbReference type="Google" id="ProtNLM"/>
    </source>
</evidence>
<dbReference type="AlphaFoldDB" id="A0A5M9J9A7"/>
<dbReference type="InterPro" id="IPR007523">
    <property type="entry name" value="NDUFAF3/AAMDC"/>
</dbReference>
<keyword evidence="2" id="KW-1185">Reference proteome</keyword>
<evidence type="ECO:0000313" key="2">
    <source>
        <dbReference type="Proteomes" id="UP000322873"/>
    </source>
</evidence>
<dbReference type="Proteomes" id="UP000322873">
    <property type="component" value="Unassembled WGS sequence"/>
</dbReference>
<dbReference type="GO" id="GO:0005743">
    <property type="term" value="C:mitochondrial inner membrane"/>
    <property type="evidence" value="ECO:0007669"/>
    <property type="project" value="TreeGrafter"/>
</dbReference>
<gene>
    <name evidence="1" type="ORF">EYC84_011860</name>
</gene>
<dbReference type="PANTHER" id="PTHR21192">
    <property type="entry name" value="NUCLEAR PROTEIN E3-3"/>
    <property type="match status" value="1"/>
</dbReference>
<reference evidence="1 2" key="1">
    <citation type="submission" date="2019-06" db="EMBL/GenBank/DDBJ databases">
        <title>Genome Sequence of the Brown Rot Fungal Pathogen Monilinia fructicola.</title>
        <authorList>
            <person name="De Miccolis Angelini R.M."/>
            <person name="Landi L."/>
            <person name="Abate D."/>
            <person name="Pollastro S."/>
            <person name="Romanazzi G."/>
            <person name="Faretra F."/>
        </authorList>
    </citation>
    <scope>NUCLEOTIDE SEQUENCE [LARGE SCALE GENOMIC DNA]</scope>
    <source>
        <strain evidence="1 2">Mfrc123</strain>
    </source>
</reference>
<accession>A0A5M9J9A7</accession>
<protein>
    <recommendedName>
        <fullName evidence="3">NADH dehydrogenase [ubiquinone] 1 alpha subcomplex assembly factor 3</fullName>
    </recommendedName>
</protein>
<dbReference type="Pfam" id="PF04430">
    <property type="entry name" value="DUF498"/>
    <property type="match status" value="1"/>
</dbReference>
<dbReference type="GO" id="GO:0032981">
    <property type="term" value="P:mitochondrial respiratory chain complex I assembly"/>
    <property type="evidence" value="ECO:0007669"/>
    <property type="project" value="TreeGrafter"/>
</dbReference>